<sequence length="121" mass="13775">MTRSTKTAPISEGVISSRRKEARSSSFSFLRSNPIILHTDDDNNDQPAEDMLIREQQRRMKVRDEDEAVLARHNKQRSQHNDIRLSLNDLWKRGGDFCGCNMGCFYHSAGQCASCCSLGLR</sequence>
<evidence type="ECO:0000313" key="2">
    <source>
        <dbReference type="Proteomes" id="UP000050741"/>
    </source>
</evidence>
<protein>
    <submittedName>
        <fullName evidence="3">Uncharacterized protein</fullName>
    </submittedName>
</protein>
<dbReference type="Proteomes" id="UP000050741">
    <property type="component" value="Unassembled WGS sequence"/>
</dbReference>
<dbReference type="AlphaFoldDB" id="A0A183CD98"/>
<proteinExistence type="predicted"/>
<keyword evidence="2" id="KW-1185">Reference proteome</keyword>
<organism evidence="2 3">
    <name type="scientific">Globodera pallida</name>
    <name type="common">Potato cyst nematode worm</name>
    <name type="synonym">Heterodera pallida</name>
    <dbReference type="NCBI Taxonomy" id="36090"/>
    <lineage>
        <taxon>Eukaryota</taxon>
        <taxon>Metazoa</taxon>
        <taxon>Ecdysozoa</taxon>
        <taxon>Nematoda</taxon>
        <taxon>Chromadorea</taxon>
        <taxon>Rhabditida</taxon>
        <taxon>Tylenchina</taxon>
        <taxon>Tylenchomorpha</taxon>
        <taxon>Tylenchoidea</taxon>
        <taxon>Heteroderidae</taxon>
        <taxon>Heteroderinae</taxon>
        <taxon>Globodera</taxon>
    </lineage>
</organism>
<accession>A0A183CD98</accession>
<reference evidence="2" key="1">
    <citation type="submission" date="2014-05" db="EMBL/GenBank/DDBJ databases">
        <title>The genome and life-stage specific transcriptomes of Globodera pallida elucidate key aspects of plant parasitism by a cyst nematode.</title>
        <authorList>
            <person name="Cotton J.A."/>
            <person name="Lilley C.J."/>
            <person name="Jones L.M."/>
            <person name="Kikuchi T."/>
            <person name="Reid A.J."/>
            <person name="Thorpe P."/>
            <person name="Tsai I.J."/>
            <person name="Beasley H."/>
            <person name="Blok V."/>
            <person name="Cock P.J.A."/>
            <person name="Van den Akker S.E."/>
            <person name="Holroyd N."/>
            <person name="Hunt M."/>
            <person name="Mantelin S."/>
            <person name="Naghra H."/>
            <person name="Pain A."/>
            <person name="Palomares-Rius J.E."/>
            <person name="Zarowiecki M."/>
            <person name="Berriman M."/>
            <person name="Jones J.T."/>
            <person name="Urwin P.E."/>
        </authorList>
    </citation>
    <scope>NUCLEOTIDE SEQUENCE [LARGE SCALE GENOMIC DNA]</scope>
    <source>
        <strain evidence="2">Lindley</strain>
    </source>
</reference>
<name>A0A183CD98_GLOPA</name>
<dbReference type="WBParaSite" id="GPLIN_001085200">
    <property type="protein sequence ID" value="GPLIN_001085200"/>
    <property type="gene ID" value="GPLIN_001085200"/>
</dbReference>
<evidence type="ECO:0000313" key="3">
    <source>
        <dbReference type="WBParaSite" id="GPLIN_001085200"/>
    </source>
</evidence>
<feature type="region of interest" description="Disordered" evidence="1">
    <location>
        <begin position="1"/>
        <end position="25"/>
    </location>
</feature>
<evidence type="ECO:0000256" key="1">
    <source>
        <dbReference type="SAM" id="MobiDB-lite"/>
    </source>
</evidence>
<reference evidence="3" key="2">
    <citation type="submission" date="2016-06" db="UniProtKB">
        <authorList>
            <consortium name="WormBaseParasite"/>
        </authorList>
    </citation>
    <scope>IDENTIFICATION</scope>
</reference>